<feature type="compositionally biased region" description="Basic and acidic residues" evidence="1">
    <location>
        <begin position="114"/>
        <end position="141"/>
    </location>
</feature>
<protein>
    <submittedName>
        <fullName evidence="2">DNA-directed RNA polymerase iii</fullName>
    </submittedName>
</protein>
<feature type="compositionally biased region" description="Acidic residues" evidence="1">
    <location>
        <begin position="191"/>
        <end position="220"/>
    </location>
</feature>
<dbReference type="Proteomes" id="UP001150062">
    <property type="component" value="Unassembled WGS sequence"/>
</dbReference>
<evidence type="ECO:0000313" key="3">
    <source>
        <dbReference type="Proteomes" id="UP001150062"/>
    </source>
</evidence>
<feature type="region of interest" description="Disordered" evidence="1">
    <location>
        <begin position="1"/>
        <end position="70"/>
    </location>
</feature>
<dbReference type="Pfam" id="PF05132">
    <property type="entry name" value="RNA_pol_Rpc4"/>
    <property type="match status" value="1"/>
</dbReference>
<feature type="region of interest" description="Disordered" evidence="1">
    <location>
        <begin position="90"/>
        <end position="278"/>
    </location>
</feature>
<gene>
    <name evidence="2" type="ORF">M0813_05720</name>
</gene>
<feature type="compositionally biased region" description="Polar residues" evidence="1">
    <location>
        <begin position="176"/>
        <end position="188"/>
    </location>
</feature>
<feature type="compositionally biased region" description="Basic and acidic residues" evidence="1">
    <location>
        <begin position="267"/>
        <end position="276"/>
    </location>
</feature>
<evidence type="ECO:0000313" key="2">
    <source>
        <dbReference type="EMBL" id="KAJ6231647.1"/>
    </source>
</evidence>
<proteinExistence type="predicted"/>
<dbReference type="InterPro" id="IPR007811">
    <property type="entry name" value="RPC4"/>
</dbReference>
<keyword evidence="2" id="KW-0804">Transcription</keyword>
<feature type="compositionally biased region" description="Basic and acidic residues" evidence="1">
    <location>
        <begin position="237"/>
        <end position="261"/>
    </location>
</feature>
<feature type="compositionally biased region" description="Basic and acidic residues" evidence="1">
    <location>
        <begin position="42"/>
        <end position="68"/>
    </location>
</feature>
<comment type="caution">
    <text evidence="2">The sequence shown here is derived from an EMBL/GenBank/DDBJ whole genome shotgun (WGS) entry which is preliminary data.</text>
</comment>
<dbReference type="GO" id="GO:0000428">
    <property type="term" value="C:DNA-directed RNA polymerase complex"/>
    <property type="evidence" value="ECO:0007669"/>
    <property type="project" value="UniProtKB-KW"/>
</dbReference>
<keyword evidence="2" id="KW-0240">DNA-directed RNA polymerase</keyword>
<feature type="compositionally biased region" description="Basic residues" evidence="1">
    <location>
        <begin position="13"/>
        <end position="41"/>
    </location>
</feature>
<accession>A0ABQ8XHY7</accession>
<organism evidence="2 3">
    <name type="scientific">Anaeramoeba flamelloides</name>
    <dbReference type="NCBI Taxonomy" id="1746091"/>
    <lineage>
        <taxon>Eukaryota</taxon>
        <taxon>Metamonada</taxon>
        <taxon>Anaeramoebidae</taxon>
        <taxon>Anaeramoeba</taxon>
    </lineage>
</organism>
<evidence type="ECO:0000256" key="1">
    <source>
        <dbReference type="SAM" id="MobiDB-lite"/>
    </source>
</evidence>
<reference evidence="2" key="1">
    <citation type="submission" date="2022-08" db="EMBL/GenBank/DDBJ databases">
        <title>Novel sulfate-reducing endosymbionts in the free-living metamonad Anaeramoeba.</title>
        <authorList>
            <person name="Jerlstrom-Hultqvist J."/>
            <person name="Cepicka I."/>
            <person name="Gallot-Lavallee L."/>
            <person name="Salas-Leiva D."/>
            <person name="Curtis B.A."/>
            <person name="Zahonova K."/>
            <person name="Pipaliya S."/>
            <person name="Dacks J."/>
            <person name="Roger A.J."/>
        </authorList>
    </citation>
    <scope>NUCLEOTIDE SEQUENCE</scope>
    <source>
        <strain evidence="2">Schooner1</strain>
    </source>
</reference>
<feature type="compositionally biased region" description="Basic residues" evidence="1">
    <location>
        <begin position="90"/>
        <end position="108"/>
    </location>
</feature>
<dbReference type="EMBL" id="JAOAOG010000299">
    <property type="protein sequence ID" value="KAJ6231647.1"/>
    <property type="molecule type" value="Genomic_DNA"/>
</dbReference>
<name>A0ABQ8XHY7_9EUKA</name>
<keyword evidence="3" id="KW-1185">Reference proteome</keyword>
<feature type="compositionally biased region" description="Basic and acidic residues" evidence="1">
    <location>
        <begin position="150"/>
        <end position="167"/>
    </location>
</feature>
<sequence length="436" mass="51937">MHDENSPFFEIIRRKKRKERSNKHKTKPILVKHHSRHKHKEKEKNKEKEQEKEYEYEGSKEIEKEKKQKNVTIKQQTELNGIKQKKKFVGVRRRILKGPRIPTTRRKPINTQKKQVEENKNKKEQNKKEQNKKNSKFDKNNKNKRRSRNKKDWTQEEWDEYNRKENAQRTFFAPTQDESALAGSSIQQDDVIPEEDLPSDASNEEDEENMGYEDILEEKEQEIWPDPIKLPLAPQIFKKEEKENQPKVKQNPQEKKEKEEQEEKEEKEEKEKKSGMEIEFEEKEDELEFNKKTQEIDESDDILMKYSSKNLLKKEKQKIEKTSQYLQDEIGEFQENEFYWLQLPPILPISFKSGEKKGQNKKLGGQIGTLRIHKSGKVSILFKGNDLAFDIFKGTTPHHYQSALFIDKDTDCSEIGKVQKKLILSPNLKIWSKTLN</sequence>